<dbReference type="Pfam" id="PF00211">
    <property type="entry name" value="Guanylate_cyc"/>
    <property type="match status" value="1"/>
</dbReference>
<reference evidence="8 9" key="1">
    <citation type="journal article" date="2015" name="Genome Biol. Evol.">
        <title>Comparative Genomics of a Bacterivorous Green Alga Reveals Evolutionary Causalities and Consequences of Phago-Mixotrophic Mode of Nutrition.</title>
        <authorList>
            <person name="Burns J.A."/>
            <person name="Paasch A."/>
            <person name="Narechania A."/>
            <person name="Kim E."/>
        </authorList>
    </citation>
    <scope>NUCLEOTIDE SEQUENCE [LARGE SCALE GENOMIC DNA]</scope>
    <source>
        <strain evidence="8 9">PLY_AMNH</strain>
    </source>
</reference>
<sequence length="854" mass="95123">MQQPEFLRKRSIESNEMPEPSPVKAPKNVVHPVTDNTDEELGEERRSSRTPNSVFEIVDEARPLWKVKVEAALDGACISLFTTTVTIWALFGDDVRLLTNYDKTDGDSLFSSLTIFCLITFSLELFLASIAKEDYFLGFYFWLETVATLSLIMDIPEAFEAIMGIEETSSSEDLNGSTGGGGDDGSASQATESAELARAGRTSRAGTRAGRIVRLVRLVRILKLYKQYMNANSANPEVEEEEEEEKESRVGHKLSDLTTRRVIIGVLLMLFGLQLFDVQTYNTEETSLMVNGLELVVLTYENCNTEEPCAAFFNIMTSYIDQTTQSDGNVEIEPFWIVINGTSYNHLYGFQGGDHPELRSSEFEETSTGTSFAKFDKRKASMLQAWMNMCKTIFVCIVLGAGAMSFSRDANMLVLHPLERIFNTVKEMAENPLAKVSSKEDDEQKEEEELLETMYCGWKSKKSAVGLETNILETTFLKMCRLMALGFGDAGAEIIAENMQSAGGLDPMVPGTKMVAIFGFCDIRQFTDATEVLQEGVMEFVNSIGRVVHMETALHGGSANKNIGDAFLLVWKFPKNIMLSDVENVKNGEEKEGTAIHTAVSTVADKALASFVVITAMLKKSRRLCQYSLHAGLNKRMPGPNGTNYMVKMGYGLHVGWAIEGAIGSTYKVDASYLSPNVNMASRLEAATKQFGTPLLLSEDFVAVLSRKSRKWVRQIDRVTVKGSDHPMGLFTYDVDINALKTGDEIFTDDKYETPMKFTSSNREFENEFEEHPDILATRGATIEYISQFEEAFHFYRKGDWPSARDVLNKCEIRVTPAGERVQDGPTASLLSVLAEHNYRAPASWTGFRALTEK</sequence>
<dbReference type="PROSITE" id="PS50125">
    <property type="entry name" value="GUANYLATE_CYCLASE_2"/>
    <property type="match status" value="1"/>
</dbReference>
<dbReference type="InterPro" id="IPR001054">
    <property type="entry name" value="A/G_cyclase"/>
</dbReference>
<organism evidence="8 9">
    <name type="scientific">Cymbomonas tetramitiformis</name>
    <dbReference type="NCBI Taxonomy" id="36881"/>
    <lineage>
        <taxon>Eukaryota</taxon>
        <taxon>Viridiplantae</taxon>
        <taxon>Chlorophyta</taxon>
        <taxon>Pyramimonadophyceae</taxon>
        <taxon>Pyramimonadales</taxon>
        <taxon>Pyramimonadaceae</taxon>
        <taxon>Cymbomonas</taxon>
    </lineage>
</organism>
<keyword evidence="2 6" id="KW-0812">Transmembrane</keyword>
<feature type="region of interest" description="Disordered" evidence="5">
    <location>
        <begin position="1"/>
        <end position="48"/>
    </location>
</feature>
<dbReference type="InterPro" id="IPR029787">
    <property type="entry name" value="Nucleotide_cyclase"/>
</dbReference>
<dbReference type="AlphaFoldDB" id="A0AAE0BBD1"/>
<dbReference type="GO" id="GO:0016020">
    <property type="term" value="C:membrane"/>
    <property type="evidence" value="ECO:0007669"/>
    <property type="project" value="UniProtKB-SubCell"/>
</dbReference>
<dbReference type="InterPro" id="IPR027359">
    <property type="entry name" value="Volt_channel_dom_sf"/>
</dbReference>
<feature type="compositionally biased region" description="Basic and acidic residues" evidence="5">
    <location>
        <begin position="1"/>
        <end position="13"/>
    </location>
</feature>
<dbReference type="SUPFAM" id="SSF55073">
    <property type="entry name" value="Nucleotide cyclase"/>
    <property type="match status" value="1"/>
</dbReference>
<evidence type="ECO:0000256" key="5">
    <source>
        <dbReference type="SAM" id="MobiDB-lite"/>
    </source>
</evidence>
<comment type="subcellular location">
    <subcellularLocation>
        <location evidence="1">Membrane</location>
        <topology evidence="1">Multi-pass membrane protein</topology>
    </subcellularLocation>
</comment>
<comment type="caution">
    <text evidence="8">The sequence shown here is derived from an EMBL/GenBank/DDBJ whole genome shotgun (WGS) entry which is preliminary data.</text>
</comment>
<dbReference type="EMBL" id="LGRX02035913">
    <property type="protein sequence ID" value="KAK3232745.1"/>
    <property type="molecule type" value="Genomic_DNA"/>
</dbReference>
<dbReference type="Proteomes" id="UP001190700">
    <property type="component" value="Unassembled WGS sequence"/>
</dbReference>
<name>A0AAE0BBD1_9CHLO</name>
<dbReference type="PANTHER" id="PTHR43336:SF3">
    <property type="entry name" value="GUANYLATE CYCLASE DOMAIN-CONTAINING PROTEIN"/>
    <property type="match status" value="1"/>
</dbReference>
<evidence type="ECO:0000256" key="3">
    <source>
        <dbReference type="ARBA" id="ARBA00022989"/>
    </source>
</evidence>
<feature type="domain" description="Guanylate cyclase" evidence="7">
    <location>
        <begin position="517"/>
        <end position="685"/>
    </location>
</feature>
<evidence type="ECO:0000313" key="8">
    <source>
        <dbReference type="EMBL" id="KAK3232745.1"/>
    </source>
</evidence>
<proteinExistence type="predicted"/>
<keyword evidence="4 6" id="KW-0472">Membrane</keyword>
<feature type="region of interest" description="Disordered" evidence="5">
    <location>
        <begin position="170"/>
        <end position="202"/>
    </location>
</feature>
<evidence type="ECO:0000256" key="2">
    <source>
        <dbReference type="ARBA" id="ARBA00022692"/>
    </source>
</evidence>
<protein>
    <recommendedName>
        <fullName evidence="7">Guanylate cyclase domain-containing protein</fullName>
    </recommendedName>
</protein>
<evidence type="ECO:0000256" key="1">
    <source>
        <dbReference type="ARBA" id="ARBA00004141"/>
    </source>
</evidence>
<keyword evidence="3 6" id="KW-1133">Transmembrane helix</keyword>
<dbReference type="CDD" id="cd07302">
    <property type="entry name" value="CHD"/>
    <property type="match status" value="1"/>
</dbReference>
<evidence type="ECO:0000256" key="6">
    <source>
        <dbReference type="SAM" id="Phobius"/>
    </source>
</evidence>
<evidence type="ECO:0000259" key="7">
    <source>
        <dbReference type="PROSITE" id="PS50125"/>
    </source>
</evidence>
<gene>
    <name evidence="8" type="ORF">CYMTET_56921</name>
</gene>
<keyword evidence="9" id="KW-1185">Reference proteome</keyword>
<dbReference type="GO" id="GO:0009190">
    <property type="term" value="P:cyclic nucleotide biosynthetic process"/>
    <property type="evidence" value="ECO:0007669"/>
    <property type="project" value="InterPro"/>
</dbReference>
<dbReference type="Gene3D" id="3.30.70.1230">
    <property type="entry name" value="Nucleotide cyclase"/>
    <property type="match status" value="1"/>
</dbReference>
<feature type="transmembrane region" description="Helical" evidence="6">
    <location>
        <begin position="111"/>
        <end position="131"/>
    </location>
</feature>
<dbReference type="GO" id="GO:0035556">
    <property type="term" value="P:intracellular signal transduction"/>
    <property type="evidence" value="ECO:0007669"/>
    <property type="project" value="InterPro"/>
</dbReference>
<accession>A0AAE0BBD1</accession>
<evidence type="ECO:0000313" key="9">
    <source>
        <dbReference type="Proteomes" id="UP001190700"/>
    </source>
</evidence>
<evidence type="ECO:0000256" key="4">
    <source>
        <dbReference type="ARBA" id="ARBA00023136"/>
    </source>
</evidence>
<dbReference type="Gene3D" id="1.20.120.350">
    <property type="entry name" value="Voltage-gated potassium channels. Chain C"/>
    <property type="match status" value="1"/>
</dbReference>
<dbReference type="PANTHER" id="PTHR43336">
    <property type="entry name" value="OXYGEN SENSOR HISTIDINE KINASE RESPONSE REGULATOR DEVS/DOSS"/>
    <property type="match status" value="1"/>
</dbReference>